<dbReference type="InterPro" id="IPR035992">
    <property type="entry name" value="Ricin_B-like_lectins"/>
</dbReference>
<dbReference type="SUPFAM" id="SSF50370">
    <property type="entry name" value="Ricin B-like lectins"/>
    <property type="match status" value="1"/>
</dbReference>
<dbReference type="AlphaFoldDB" id="A0A5N7C006"/>
<organism evidence="16">
    <name type="scientific">Petromyces alliaceus</name>
    <name type="common">Aspergillus alliaceus</name>
    <dbReference type="NCBI Taxonomy" id="209559"/>
    <lineage>
        <taxon>Eukaryota</taxon>
        <taxon>Fungi</taxon>
        <taxon>Dikarya</taxon>
        <taxon>Ascomycota</taxon>
        <taxon>Pezizomycotina</taxon>
        <taxon>Eurotiomycetes</taxon>
        <taxon>Eurotiomycetidae</taxon>
        <taxon>Eurotiales</taxon>
        <taxon>Aspergillaceae</taxon>
        <taxon>Aspergillus</taxon>
        <taxon>Aspergillus subgen. Circumdati</taxon>
    </lineage>
</organism>
<evidence type="ECO:0000256" key="11">
    <source>
        <dbReference type="ARBA" id="ARBA00023180"/>
    </source>
</evidence>
<keyword evidence="12 13" id="KW-0326">Glycosidase</keyword>
<keyword evidence="11" id="KW-0325">Glycoprotein</keyword>
<keyword evidence="10 13" id="KW-1015">Disulfide bond</keyword>
<evidence type="ECO:0000256" key="5">
    <source>
        <dbReference type="ARBA" id="ARBA00012755"/>
    </source>
</evidence>
<dbReference type="SUPFAM" id="SSF51445">
    <property type="entry name" value="(Trans)glycosidases"/>
    <property type="match status" value="1"/>
</dbReference>
<dbReference type="InterPro" id="IPR002241">
    <property type="entry name" value="Glyco_hydro_27"/>
</dbReference>
<name>A0A5N7C006_PETAA</name>
<evidence type="ECO:0000313" key="16">
    <source>
        <dbReference type="EMBL" id="KAE8387424.1"/>
    </source>
</evidence>
<sequence>MYIQRMTRTMKLIAKGISLATALAGTMPAQVVASIENPNLLPTPPMGFNNWARFMCDLNETLFVETADAMASNGLLEAGYNRINLDDCWMNYQRAENGSLEWNITKFPRGLPWLGEYVKSKGFNFGIYEDSGNLTCGGYPGSLGYEEIDAETFAAWGIDYLKLDGCNVYPTEGRTLQEEYEYLYGHWHEILRKMDNPLIFSESAPAYFSITDNYTDWYTVMGWVPEYGELARHSVDVLVYSGEGSAWDSIMTNYRYNTLVARYQRPGYYNDPDFLIPDHPGLSIDERRSQFALWASFSAPLIISAHVPDLPSEDIDFLTNRALIEVDQDPKAEQATLASRDSNLDVLTRSLADGSRLLTVLNHGNQPSQTDIPLDVLGLSPDCTFKAEDLWDGSTHTIKGHIRVKLNTHATGVYKIPLSHECSTVIPTGIIFNTASGKCLTGSKSIAQFETCNGKRSQIWQVESSGVLRPLSEQTKCLTGSGKAVSLEACKERSSQKWSYATTGNLKNGESGTCLTEGEGLGVCGFEVNNQVFGLPSGVNLS</sequence>
<evidence type="ECO:0000256" key="12">
    <source>
        <dbReference type="ARBA" id="ARBA00023295"/>
    </source>
</evidence>
<comment type="function">
    <text evidence="2">Hydrolyzes a variety of simple alpha-D-galactoside as well as more complex molecules such as oligosaccharides and polysaccharides.</text>
</comment>
<dbReference type="SMART" id="SM00458">
    <property type="entry name" value="RICIN"/>
    <property type="match status" value="1"/>
</dbReference>
<dbReference type="InterPro" id="IPR013780">
    <property type="entry name" value="Glyco_hydro_b"/>
</dbReference>
<evidence type="ECO:0000256" key="9">
    <source>
        <dbReference type="ARBA" id="ARBA00022801"/>
    </source>
</evidence>
<dbReference type="Gene3D" id="2.60.40.1180">
    <property type="entry name" value="Golgi alpha-mannosidase II"/>
    <property type="match status" value="1"/>
</dbReference>
<dbReference type="OrthoDB" id="5795902at2759"/>
<keyword evidence="7 14" id="KW-0732">Signal</keyword>
<dbReference type="Gene3D" id="2.80.10.50">
    <property type="match status" value="1"/>
</dbReference>
<dbReference type="GO" id="GO:0005576">
    <property type="term" value="C:extracellular region"/>
    <property type="evidence" value="ECO:0007669"/>
    <property type="project" value="UniProtKB-SubCell"/>
</dbReference>
<dbReference type="InterPro" id="IPR013785">
    <property type="entry name" value="Aldolase_TIM"/>
</dbReference>
<evidence type="ECO:0000256" key="14">
    <source>
        <dbReference type="SAM" id="SignalP"/>
    </source>
</evidence>
<keyword evidence="8" id="KW-0430">Lectin</keyword>
<evidence type="ECO:0000256" key="4">
    <source>
        <dbReference type="ARBA" id="ARBA00009743"/>
    </source>
</evidence>
<dbReference type="Pfam" id="PF16499">
    <property type="entry name" value="Melibiase_2"/>
    <property type="match status" value="1"/>
</dbReference>
<dbReference type="PANTHER" id="PTHR11452">
    <property type="entry name" value="ALPHA-GALACTOSIDASE/ALPHA-N-ACETYLGALACTOSAMINIDASE"/>
    <property type="match status" value="1"/>
</dbReference>
<dbReference type="GO" id="GO:0004557">
    <property type="term" value="F:alpha-galactosidase activity"/>
    <property type="evidence" value="ECO:0007669"/>
    <property type="project" value="UniProtKB-EC"/>
</dbReference>
<dbReference type="FunFam" id="3.20.20.70:FF:000177">
    <property type="entry name" value="Alpha-galactosidase"/>
    <property type="match status" value="1"/>
</dbReference>
<evidence type="ECO:0000256" key="1">
    <source>
        <dbReference type="ARBA" id="ARBA00001255"/>
    </source>
</evidence>
<evidence type="ECO:0000256" key="7">
    <source>
        <dbReference type="ARBA" id="ARBA00022729"/>
    </source>
</evidence>
<dbReference type="InterPro" id="IPR041233">
    <property type="entry name" value="Melibiase_C"/>
</dbReference>
<dbReference type="SUPFAM" id="SSF51011">
    <property type="entry name" value="Glycosyl hydrolase domain"/>
    <property type="match status" value="1"/>
</dbReference>
<feature type="domain" description="Ricin B lectin" evidence="15">
    <location>
        <begin position="426"/>
        <end position="536"/>
    </location>
</feature>
<dbReference type="PROSITE" id="PS50231">
    <property type="entry name" value="RICIN_B_LECTIN"/>
    <property type="match status" value="1"/>
</dbReference>
<dbReference type="EMBL" id="ML735293">
    <property type="protein sequence ID" value="KAE8387424.1"/>
    <property type="molecule type" value="Genomic_DNA"/>
</dbReference>
<feature type="signal peptide" evidence="14">
    <location>
        <begin position="1"/>
        <end position="24"/>
    </location>
</feature>
<keyword evidence="6" id="KW-0964">Secreted</keyword>
<dbReference type="EC" id="3.2.1.22" evidence="5 13"/>
<gene>
    <name evidence="16" type="ORF">BDV23DRAFT_161181</name>
</gene>
<dbReference type="GO" id="GO:0005975">
    <property type="term" value="P:carbohydrate metabolic process"/>
    <property type="evidence" value="ECO:0007669"/>
    <property type="project" value="InterPro"/>
</dbReference>
<dbReference type="InterPro" id="IPR000772">
    <property type="entry name" value="Ricin_B_lectin"/>
</dbReference>
<accession>A0A5N7C006</accession>
<dbReference type="PANTHER" id="PTHR11452:SF91">
    <property type="entry name" value="ALPHA-GALACTOSIDASE A-RELATED"/>
    <property type="match status" value="1"/>
</dbReference>
<keyword evidence="9 13" id="KW-0378">Hydrolase</keyword>
<dbReference type="PRINTS" id="PR00740">
    <property type="entry name" value="GLHYDRLASE27"/>
</dbReference>
<evidence type="ECO:0000259" key="15">
    <source>
        <dbReference type="SMART" id="SM00458"/>
    </source>
</evidence>
<reference evidence="16" key="1">
    <citation type="submission" date="2019-04" db="EMBL/GenBank/DDBJ databases">
        <title>Friends and foes A comparative genomics studyof 23 Aspergillus species from section Flavi.</title>
        <authorList>
            <consortium name="DOE Joint Genome Institute"/>
            <person name="Kjaerbolling I."/>
            <person name="Vesth T."/>
            <person name="Frisvad J.C."/>
            <person name="Nybo J.L."/>
            <person name="Theobald S."/>
            <person name="Kildgaard S."/>
            <person name="Isbrandt T."/>
            <person name="Kuo A."/>
            <person name="Sato A."/>
            <person name="Lyhne E.K."/>
            <person name="Kogle M.E."/>
            <person name="Wiebenga A."/>
            <person name="Kun R.S."/>
            <person name="Lubbers R.J."/>
            <person name="Makela M.R."/>
            <person name="Barry K."/>
            <person name="Chovatia M."/>
            <person name="Clum A."/>
            <person name="Daum C."/>
            <person name="Haridas S."/>
            <person name="He G."/>
            <person name="LaButti K."/>
            <person name="Lipzen A."/>
            <person name="Mondo S."/>
            <person name="Riley R."/>
            <person name="Salamov A."/>
            <person name="Simmons B.A."/>
            <person name="Magnuson J.K."/>
            <person name="Henrissat B."/>
            <person name="Mortensen U.H."/>
            <person name="Larsen T.O."/>
            <person name="Devries R.P."/>
            <person name="Grigoriev I.V."/>
            <person name="Machida M."/>
            <person name="Baker S.E."/>
            <person name="Andersen M.R."/>
        </authorList>
    </citation>
    <scope>NUCLEOTIDE SEQUENCE [LARGE SCALE GENOMIC DNA]</scope>
    <source>
        <strain evidence="16">IBT 14317</strain>
    </source>
</reference>
<dbReference type="CDD" id="cd14792">
    <property type="entry name" value="GH27"/>
    <property type="match status" value="1"/>
</dbReference>
<dbReference type="Pfam" id="PF17801">
    <property type="entry name" value="Melibiase_C"/>
    <property type="match status" value="1"/>
</dbReference>
<dbReference type="Proteomes" id="UP000326877">
    <property type="component" value="Unassembled WGS sequence"/>
</dbReference>
<comment type="catalytic activity">
    <reaction evidence="1 13">
        <text>Hydrolysis of terminal, non-reducing alpha-D-galactose residues in alpha-D-galactosides, including galactose oligosaccharides, galactomannans and galactolipids.</text>
        <dbReference type="EC" id="3.2.1.22"/>
    </reaction>
</comment>
<dbReference type="CDD" id="cd23425">
    <property type="entry name" value="beta-trefoil_Ricin_AglA"/>
    <property type="match status" value="1"/>
</dbReference>
<protein>
    <recommendedName>
        <fullName evidence="5 13">Alpha-galactosidase</fullName>
        <ecNumber evidence="5 13">3.2.1.22</ecNumber>
    </recommendedName>
    <alternativeName>
        <fullName evidence="13">Melibiase</fullName>
    </alternativeName>
</protein>
<comment type="subcellular location">
    <subcellularLocation>
        <location evidence="3">Secreted</location>
    </subcellularLocation>
</comment>
<evidence type="ECO:0000256" key="10">
    <source>
        <dbReference type="ARBA" id="ARBA00023157"/>
    </source>
</evidence>
<evidence type="ECO:0000256" key="2">
    <source>
        <dbReference type="ARBA" id="ARBA00003969"/>
    </source>
</evidence>
<evidence type="ECO:0000256" key="6">
    <source>
        <dbReference type="ARBA" id="ARBA00022525"/>
    </source>
</evidence>
<feature type="chain" id="PRO_5025050208" description="Alpha-galactosidase" evidence="14">
    <location>
        <begin position="25"/>
        <end position="542"/>
    </location>
</feature>
<evidence type="ECO:0000256" key="8">
    <source>
        <dbReference type="ARBA" id="ARBA00022734"/>
    </source>
</evidence>
<evidence type="ECO:0000256" key="3">
    <source>
        <dbReference type="ARBA" id="ARBA00004613"/>
    </source>
</evidence>
<dbReference type="Gene3D" id="3.20.20.70">
    <property type="entry name" value="Aldolase class I"/>
    <property type="match status" value="1"/>
</dbReference>
<dbReference type="GO" id="GO:0030246">
    <property type="term" value="F:carbohydrate binding"/>
    <property type="evidence" value="ECO:0007669"/>
    <property type="project" value="UniProtKB-KW"/>
</dbReference>
<dbReference type="InterPro" id="IPR017853">
    <property type="entry name" value="GH"/>
</dbReference>
<proteinExistence type="inferred from homology"/>
<dbReference type="Pfam" id="PF00652">
    <property type="entry name" value="Ricin_B_lectin"/>
    <property type="match status" value="1"/>
</dbReference>
<evidence type="ECO:0000256" key="13">
    <source>
        <dbReference type="RuleBase" id="RU361168"/>
    </source>
</evidence>
<comment type="similarity">
    <text evidence="4 13">Belongs to the glycosyl hydrolase 27 family.</text>
</comment>